<dbReference type="EMBL" id="UINC01034500">
    <property type="protein sequence ID" value="SVB25434.1"/>
    <property type="molecule type" value="Genomic_DNA"/>
</dbReference>
<name>A0A382CHX7_9ZZZZ</name>
<feature type="region of interest" description="Disordered" evidence="1">
    <location>
        <begin position="67"/>
        <end position="97"/>
    </location>
</feature>
<feature type="compositionally biased region" description="Pro residues" evidence="1">
    <location>
        <begin position="73"/>
        <end position="84"/>
    </location>
</feature>
<evidence type="ECO:0000313" key="2">
    <source>
        <dbReference type="EMBL" id="SVB25434.1"/>
    </source>
</evidence>
<dbReference type="AlphaFoldDB" id="A0A382CHX7"/>
<gene>
    <name evidence="2" type="ORF">METZ01_LOCUS178288</name>
</gene>
<sequence>MPFKTRTGKKFILVAKSVVGKTTGTFPDKTVTISGKGEKSGKEFSTDITIKAGQPKRILNGYLFNVDGTLSSPPSPPDPDPPVVKPSAGFTYKAEDD</sequence>
<accession>A0A382CHX7</accession>
<reference evidence="2" key="1">
    <citation type="submission" date="2018-05" db="EMBL/GenBank/DDBJ databases">
        <authorList>
            <person name="Lanie J.A."/>
            <person name="Ng W.-L."/>
            <person name="Kazmierczak K.M."/>
            <person name="Andrzejewski T.M."/>
            <person name="Davidsen T.M."/>
            <person name="Wayne K.J."/>
            <person name="Tettelin H."/>
            <person name="Glass J.I."/>
            <person name="Rusch D."/>
            <person name="Podicherti R."/>
            <person name="Tsui H.-C.T."/>
            <person name="Winkler M.E."/>
        </authorList>
    </citation>
    <scope>NUCLEOTIDE SEQUENCE</scope>
</reference>
<protein>
    <submittedName>
        <fullName evidence="2">Uncharacterized protein</fullName>
    </submittedName>
</protein>
<proteinExistence type="predicted"/>
<evidence type="ECO:0000256" key="1">
    <source>
        <dbReference type="SAM" id="MobiDB-lite"/>
    </source>
</evidence>
<organism evidence="2">
    <name type="scientific">marine metagenome</name>
    <dbReference type="NCBI Taxonomy" id="408172"/>
    <lineage>
        <taxon>unclassified sequences</taxon>
        <taxon>metagenomes</taxon>
        <taxon>ecological metagenomes</taxon>
    </lineage>
</organism>